<keyword evidence="3 15" id="KW-0812">Transmembrane</keyword>
<dbReference type="FunFam" id="1.20.1070.10:FF:000216">
    <property type="entry name" value="Relaxin family peptide receptor 3"/>
    <property type="match status" value="1"/>
</dbReference>
<dbReference type="PROSITE" id="PS50262">
    <property type="entry name" value="G_PROTEIN_RECEP_F1_2"/>
    <property type="match status" value="1"/>
</dbReference>
<evidence type="ECO:0000256" key="2">
    <source>
        <dbReference type="ARBA" id="ARBA00022475"/>
    </source>
</evidence>
<dbReference type="GeneTree" id="ENSGT01130000278308"/>
<dbReference type="GO" id="GO:0007204">
    <property type="term" value="P:positive regulation of cytosolic calcium ion concentration"/>
    <property type="evidence" value="ECO:0007669"/>
    <property type="project" value="TreeGrafter"/>
</dbReference>
<dbReference type="GO" id="GO:0019722">
    <property type="term" value="P:calcium-mediated signaling"/>
    <property type="evidence" value="ECO:0007669"/>
    <property type="project" value="TreeGrafter"/>
</dbReference>
<evidence type="ECO:0000256" key="11">
    <source>
        <dbReference type="ARBA" id="ARBA00057416"/>
    </source>
</evidence>
<evidence type="ECO:0000313" key="18">
    <source>
        <dbReference type="Ensembl" id="ENSSFOP00015070331.1"/>
    </source>
</evidence>
<keyword evidence="4 15" id="KW-1133">Transmembrane helix</keyword>
<dbReference type="GO" id="GO:0016493">
    <property type="term" value="F:C-C chemokine receptor activity"/>
    <property type="evidence" value="ECO:0007669"/>
    <property type="project" value="TreeGrafter"/>
</dbReference>
<dbReference type="PRINTS" id="PR00237">
    <property type="entry name" value="GPCRRHODOPSN"/>
</dbReference>
<evidence type="ECO:0000313" key="19">
    <source>
        <dbReference type="Proteomes" id="UP000694397"/>
    </source>
</evidence>
<dbReference type="InterPro" id="IPR000248">
    <property type="entry name" value="ATII_rcpt"/>
</dbReference>
<keyword evidence="2" id="KW-1003">Cell membrane</keyword>
<dbReference type="SUPFAM" id="SSF81321">
    <property type="entry name" value="Family A G protein-coupled receptor-like"/>
    <property type="match status" value="1"/>
</dbReference>
<feature type="transmembrane region" description="Helical" evidence="15">
    <location>
        <begin position="75"/>
        <end position="95"/>
    </location>
</feature>
<evidence type="ECO:0000256" key="15">
    <source>
        <dbReference type="SAM" id="Phobius"/>
    </source>
</evidence>
<evidence type="ECO:0000256" key="6">
    <source>
        <dbReference type="ARBA" id="ARBA00023136"/>
    </source>
</evidence>
<name>A0A8C9W8T8_SCLFO</name>
<evidence type="ECO:0000256" key="8">
    <source>
        <dbReference type="ARBA" id="ARBA00023170"/>
    </source>
</evidence>
<protein>
    <recommendedName>
        <fullName evidence="12">Relaxin-3 receptor 1</fullName>
    </recommendedName>
    <alternativeName>
        <fullName evidence="13">Relaxin family peptide receptor 3</fullName>
    </alternativeName>
</protein>
<dbReference type="GO" id="GO:0006955">
    <property type="term" value="P:immune response"/>
    <property type="evidence" value="ECO:0007669"/>
    <property type="project" value="TreeGrafter"/>
</dbReference>
<reference evidence="18" key="2">
    <citation type="submission" date="2025-08" db="UniProtKB">
        <authorList>
            <consortium name="Ensembl"/>
        </authorList>
    </citation>
    <scope>IDENTIFICATION</scope>
</reference>
<accession>A0A8C9W8T8</accession>
<feature type="transmembrane region" description="Helical" evidence="15">
    <location>
        <begin position="37"/>
        <end position="63"/>
    </location>
</feature>
<evidence type="ECO:0000256" key="1">
    <source>
        <dbReference type="ARBA" id="ARBA00004651"/>
    </source>
</evidence>
<keyword evidence="6 15" id="KW-0472">Membrane</keyword>
<reference evidence="18" key="3">
    <citation type="submission" date="2025-09" db="UniProtKB">
        <authorList>
            <consortium name="Ensembl"/>
        </authorList>
    </citation>
    <scope>IDENTIFICATION</scope>
</reference>
<dbReference type="InterPro" id="IPR000276">
    <property type="entry name" value="GPCR_Rhodpsn"/>
</dbReference>
<keyword evidence="8" id="KW-0675">Receptor</keyword>
<keyword evidence="9" id="KW-0325">Glycoprotein</keyword>
<proteinExistence type="predicted"/>
<comment type="function">
    <text evidence="11">Receptor for RNL3/relaxin-3. Binding of the ligand inhibit cAMP accumulation.</text>
</comment>
<evidence type="ECO:0000256" key="5">
    <source>
        <dbReference type="ARBA" id="ARBA00023040"/>
    </source>
</evidence>
<feature type="transmembrane region" description="Helical" evidence="15">
    <location>
        <begin position="262"/>
        <end position="283"/>
    </location>
</feature>
<feature type="transmembrane region" description="Helical" evidence="15">
    <location>
        <begin position="115"/>
        <end position="136"/>
    </location>
</feature>
<dbReference type="OrthoDB" id="9936726at2759"/>
<evidence type="ECO:0000256" key="12">
    <source>
        <dbReference type="ARBA" id="ARBA00069218"/>
    </source>
</evidence>
<dbReference type="PRINTS" id="PR00241">
    <property type="entry name" value="ANGIOTENSINR"/>
</dbReference>
<dbReference type="GO" id="GO:0009897">
    <property type="term" value="C:external side of plasma membrane"/>
    <property type="evidence" value="ECO:0007669"/>
    <property type="project" value="TreeGrafter"/>
</dbReference>
<dbReference type="Pfam" id="PF00001">
    <property type="entry name" value="7tm_1"/>
    <property type="match status" value="1"/>
</dbReference>
<dbReference type="Gene3D" id="1.20.1070.10">
    <property type="entry name" value="Rhodopsin 7-helix transmembrane proteins"/>
    <property type="match status" value="1"/>
</dbReference>
<dbReference type="PANTHER" id="PTHR10489:SF935">
    <property type="entry name" value="RELAXIN FAMILY PEPTIDE RECEPTOR 3.3A1-RELATED"/>
    <property type="match status" value="1"/>
</dbReference>
<evidence type="ECO:0000256" key="10">
    <source>
        <dbReference type="ARBA" id="ARBA00023224"/>
    </source>
</evidence>
<feature type="transmembrane region" description="Helical" evidence="15">
    <location>
        <begin position="303"/>
        <end position="325"/>
    </location>
</feature>
<feature type="domain" description="G-protein coupled receptors family 1 profile" evidence="17">
    <location>
        <begin position="56"/>
        <end position="323"/>
    </location>
</feature>
<evidence type="ECO:0000256" key="4">
    <source>
        <dbReference type="ARBA" id="ARBA00022989"/>
    </source>
</evidence>
<feature type="transmembrane region" description="Helical" evidence="15">
    <location>
        <begin position="209"/>
        <end position="231"/>
    </location>
</feature>
<keyword evidence="7" id="KW-1015">Disulfide bond</keyword>
<dbReference type="Ensembl" id="ENSSFOT00015051559.1">
    <property type="protein sequence ID" value="ENSSFOP00015070331.1"/>
    <property type="gene ID" value="ENSSFOG00015027576.1"/>
</dbReference>
<evidence type="ECO:0000256" key="16">
    <source>
        <dbReference type="SAM" id="SignalP"/>
    </source>
</evidence>
<keyword evidence="19" id="KW-1185">Reference proteome</keyword>
<keyword evidence="5" id="KW-0297">G-protein coupled receptor</keyword>
<evidence type="ECO:0000256" key="3">
    <source>
        <dbReference type="ARBA" id="ARBA00022692"/>
    </source>
</evidence>
<evidence type="ECO:0000256" key="7">
    <source>
        <dbReference type="ARBA" id="ARBA00023157"/>
    </source>
</evidence>
<dbReference type="AlphaFoldDB" id="A0A8C9W8T8"/>
<sequence length="406" mass="45633">MTVVAILCQSLLCWPITALWGRANLEDIEVSADGSPVLRIIISIVYSVVCVVGLVGNLLVLFLMKVKQGVKRSSINLFVLNLAVTDFQFVLTLPFWAADTALDFSWPFGDAMCRIVLSVTVMNMYASVFFLTAMSVTRYRSVASALEERASGTRCSAPWVSALLWLSASAATAPTFTFSSVVSVAGEKLCLLRFPEGQRWLALYHVQKIVVAFVVPMVIVSVCYLRLLRFIRRRSSMMRKKEPRRSSSSSSRVTRSRVTRSVTVVVLSFFLCWMPNHAITLWGVLVKFNVVRWDKSYYMIHTYVFPVSVCLAHVNSCLNPVLYCLMRREFRKMLKDLFWRISSPVISRSCPVRRLSDAFRPNCVKTRDDIPVNILGTEHCRLSTIHGQGGTPPARAGHLREGQNAA</sequence>
<dbReference type="InterPro" id="IPR017452">
    <property type="entry name" value="GPCR_Rhodpsn_7TM"/>
</dbReference>
<keyword evidence="16" id="KW-0732">Signal</keyword>
<keyword evidence="10" id="KW-0807">Transducer</keyword>
<evidence type="ECO:0000259" key="17">
    <source>
        <dbReference type="PROSITE" id="PS50262"/>
    </source>
</evidence>
<comment type="subcellular location">
    <subcellularLocation>
        <location evidence="1">Cell membrane</location>
        <topology evidence="1">Multi-pass membrane protein</topology>
    </subcellularLocation>
</comment>
<feature type="transmembrane region" description="Helical" evidence="15">
    <location>
        <begin position="157"/>
        <end position="178"/>
    </location>
</feature>
<evidence type="ECO:0000256" key="13">
    <source>
        <dbReference type="ARBA" id="ARBA00080273"/>
    </source>
</evidence>
<dbReference type="Proteomes" id="UP000694397">
    <property type="component" value="Chromosome 11"/>
</dbReference>
<reference evidence="18 19" key="1">
    <citation type="submission" date="2019-04" db="EMBL/GenBank/DDBJ databases">
        <authorList>
            <consortium name="Wellcome Sanger Institute Data Sharing"/>
        </authorList>
    </citation>
    <scope>NUCLEOTIDE SEQUENCE [LARGE SCALE GENOMIC DNA]</scope>
</reference>
<feature type="signal peptide" evidence="16">
    <location>
        <begin position="1"/>
        <end position="18"/>
    </location>
</feature>
<dbReference type="PANTHER" id="PTHR10489">
    <property type="entry name" value="CELL ADHESION MOLECULE"/>
    <property type="match status" value="1"/>
</dbReference>
<evidence type="ECO:0000256" key="9">
    <source>
        <dbReference type="ARBA" id="ARBA00023180"/>
    </source>
</evidence>
<feature type="chain" id="PRO_5034125177" description="Relaxin-3 receptor 1" evidence="16">
    <location>
        <begin position="19"/>
        <end position="406"/>
    </location>
</feature>
<feature type="region of interest" description="Disordered" evidence="14">
    <location>
        <begin position="384"/>
        <end position="406"/>
    </location>
</feature>
<evidence type="ECO:0000256" key="14">
    <source>
        <dbReference type="SAM" id="MobiDB-lite"/>
    </source>
</evidence>
<dbReference type="InterPro" id="IPR050119">
    <property type="entry name" value="CCR1-9-like"/>
</dbReference>
<dbReference type="GO" id="GO:0019957">
    <property type="term" value="F:C-C chemokine binding"/>
    <property type="evidence" value="ECO:0007669"/>
    <property type="project" value="TreeGrafter"/>
</dbReference>
<dbReference type="GO" id="GO:0060326">
    <property type="term" value="P:cell chemotaxis"/>
    <property type="evidence" value="ECO:0007669"/>
    <property type="project" value="TreeGrafter"/>
</dbReference>
<organism evidence="18 19">
    <name type="scientific">Scleropages formosus</name>
    <name type="common">Asian bonytongue</name>
    <name type="synonym">Osteoglossum formosum</name>
    <dbReference type="NCBI Taxonomy" id="113540"/>
    <lineage>
        <taxon>Eukaryota</taxon>
        <taxon>Metazoa</taxon>
        <taxon>Chordata</taxon>
        <taxon>Craniata</taxon>
        <taxon>Vertebrata</taxon>
        <taxon>Euteleostomi</taxon>
        <taxon>Actinopterygii</taxon>
        <taxon>Neopterygii</taxon>
        <taxon>Teleostei</taxon>
        <taxon>Osteoglossocephala</taxon>
        <taxon>Osteoglossomorpha</taxon>
        <taxon>Osteoglossiformes</taxon>
        <taxon>Osteoglossidae</taxon>
        <taxon>Scleropages</taxon>
    </lineage>
</organism>